<dbReference type="AlphaFoldDB" id="A0A3E4GQG3"/>
<comment type="caution">
    <text evidence="10">The sequence shown here is derived from an EMBL/GenBank/DDBJ whole genome shotgun (WGS) entry which is preliminary data.</text>
</comment>
<dbReference type="PANTHER" id="PTHR43808">
    <property type="entry name" value="ACETYLORNITHINE DEACETYLASE"/>
    <property type="match status" value="1"/>
</dbReference>
<dbReference type="Pfam" id="PF07687">
    <property type="entry name" value="M20_dimer"/>
    <property type="match status" value="1"/>
</dbReference>
<keyword evidence="3" id="KW-0645">Protease</keyword>
<dbReference type="GO" id="GO:0008237">
    <property type="term" value="F:metallopeptidase activity"/>
    <property type="evidence" value="ECO:0007669"/>
    <property type="project" value="UniProtKB-KW"/>
</dbReference>
<comment type="cofactor">
    <cofactor evidence="1">
        <name>Zn(2+)</name>
        <dbReference type="ChEBI" id="CHEBI:29105"/>
    </cofactor>
</comment>
<dbReference type="InterPro" id="IPR050072">
    <property type="entry name" value="Peptidase_M20A"/>
</dbReference>
<evidence type="ECO:0000313" key="11">
    <source>
        <dbReference type="EMBL" id="RGU45046.1"/>
    </source>
</evidence>
<keyword evidence="4" id="KW-0479">Metal-binding</keyword>
<proteinExistence type="inferred from homology"/>
<evidence type="ECO:0000313" key="13">
    <source>
        <dbReference type="Proteomes" id="UP000285693"/>
    </source>
</evidence>
<evidence type="ECO:0000256" key="8">
    <source>
        <dbReference type="ARBA" id="ARBA00023049"/>
    </source>
</evidence>
<dbReference type="InterPro" id="IPR001261">
    <property type="entry name" value="ArgE/DapE_CS"/>
</dbReference>
<dbReference type="InterPro" id="IPR002933">
    <property type="entry name" value="Peptidase_M20"/>
</dbReference>
<evidence type="ECO:0000256" key="3">
    <source>
        <dbReference type="ARBA" id="ARBA00022670"/>
    </source>
</evidence>
<dbReference type="GO" id="GO:0006526">
    <property type="term" value="P:L-arginine biosynthetic process"/>
    <property type="evidence" value="ECO:0007669"/>
    <property type="project" value="TreeGrafter"/>
</dbReference>
<dbReference type="SUPFAM" id="SSF55031">
    <property type="entry name" value="Bacterial exopeptidase dimerisation domain"/>
    <property type="match status" value="1"/>
</dbReference>
<evidence type="ECO:0000313" key="12">
    <source>
        <dbReference type="Proteomes" id="UP000260655"/>
    </source>
</evidence>
<dbReference type="EMBL" id="QSOV01000007">
    <property type="protein sequence ID" value="RGJ23491.1"/>
    <property type="molecule type" value="Genomic_DNA"/>
</dbReference>
<dbReference type="GO" id="GO:0008270">
    <property type="term" value="F:zinc ion binding"/>
    <property type="evidence" value="ECO:0007669"/>
    <property type="project" value="InterPro"/>
</dbReference>
<dbReference type="PROSITE" id="PS00758">
    <property type="entry name" value="ARGE_DAPE_CPG2_1"/>
    <property type="match status" value="1"/>
</dbReference>
<evidence type="ECO:0000256" key="6">
    <source>
        <dbReference type="ARBA" id="ARBA00022833"/>
    </source>
</evidence>
<keyword evidence="8" id="KW-0482">Metalloprotease</keyword>
<dbReference type="Proteomes" id="UP000285693">
    <property type="component" value="Unassembled WGS sequence"/>
</dbReference>
<dbReference type="NCBIfam" id="TIGR01887">
    <property type="entry name" value="dipeptidaselike"/>
    <property type="match status" value="1"/>
</dbReference>
<dbReference type="InterPro" id="IPR036264">
    <property type="entry name" value="Bact_exopeptidase_dim_dom"/>
</dbReference>
<keyword evidence="6" id="KW-0862">Zinc</keyword>
<evidence type="ECO:0000256" key="7">
    <source>
        <dbReference type="ARBA" id="ARBA00022997"/>
    </source>
</evidence>
<dbReference type="Pfam" id="PF01546">
    <property type="entry name" value="Peptidase_M20"/>
    <property type="match status" value="1"/>
</dbReference>
<dbReference type="EMBL" id="QRXY01000012">
    <property type="protein sequence ID" value="RGU45046.1"/>
    <property type="molecule type" value="Genomic_DNA"/>
</dbReference>
<dbReference type="NCBIfam" id="NF005591">
    <property type="entry name" value="PRK07318.1"/>
    <property type="match status" value="1"/>
</dbReference>
<dbReference type="SUPFAM" id="SSF53187">
    <property type="entry name" value="Zn-dependent exopeptidases"/>
    <property type="match status" value="1"/>
</dbReference>
<dbReference type="Gene3D" id="3.30.70.360">
    <property type="match status" value="2"/>
</dbReference>
<dbReference type="Proteomes" id="UP000260655">
    <property type="component" value="Unassembled WGS sequence"/>
</dbReference>
<evidence type="ECO:0000256" key="2">
    <source>
        <dbReference type="ARBA" id="ARBA00006247"/>
    </source>
</evidence>
<evidence type="ECO:0000259" key="9">
    <source>
        <dbReference type="Pfam" id="PF07687"/>
    </source>
</evidence>
<evidence type="ECO:0000256" key="4">
    <source>
        <dbReference type="ARBA" id="ARBA00022723"/>
    </source>
</evidence>
<keyword evidence="5" id="KW-0378">Hydrolase</keyword>
<dbReference type="GO" id="GO:0008777">
    <property type="term" value="F:acetylornithine deacetylase activity"/>
    <property type="evidence" value="ECO:0007669"/>
    <property type="project" value="TreeGrafter"/>
</dbReference>
<dbReference type="PANTHER" id="PTHR43808:SF31">
    <property type="entry name" value="N-ACETYL-L-CITRULLINE DEACETYLASE"/>
    <property type="match status" value="1"/>
</dbReference>
<name>A0A3E4GQG3_9FIRM</name>
<dbReference type="RefSeq" id="WP_117557563.1">
    <property type="nucleotide sequence ID" value="NZ_QRXY01000012.1"/>
</dbReference>
<keyword evidence="7" id="KW-0224">Dipeptidase</keyword>
<dbReference type="InterPro" id="IPR010964">
    <property type="entry name" value="M20A_pepV-rel"/>
</dbReference>
<accession>A0A3E4GQG3</accession>
<dbReference type="Gene3D" id="3.40.630.10">
    <property type="entry name" value="Zn peptidases"/>
    <property type="match status" value="1"/>
</dbReference>
<gene>
    <name evidence="11" type="ORF">DWW65_09980</name>
    <name evidence="10" type="ORF">DXD67_08350</name>
</gene>
<organism evidence="10 12">
    <name type="scientific">Coprococcus comes</name>
    <dbReference type="NCBI Taxonomy" id="410072"/>
    <lineage>
        <taxon>Bacteria</taxon>
        <taxon>Bacillati</taxon>
        <taxon>Bacillota</taxon>
        <taxon>Clostridia</taxon>
        <taxon>Lachnospirales</taxon>
        <taxon>Lachnospiraceae</taxon>
        <taxon>Coprococcus</taxon>
    </lineage>
</organism>
<evidence type="ECO:0000256" key="1">
    <source>
        <dbReference type="ARBA" id="ARBA00001947"/>
    </source>
</evidence>
<dbReference type="GO" id="GO:0006508">
    <property type="term" value="P:proteolysis"/>
    <property type="evidence" value="ECO:0007669"/>
    <property type="project" value="UniProtKB-KW"/>
</dbReference>
<comment type="similarity">
    <text evidence="2">Belongs to the peptidase M20A family.</text>
</comment>
<evidence type="ECO:0000313" key="10">
    <source>
        <dbReference type="EMBL" id="RGJ23491.1"/>
    </source>
</evidence>
<feature type="domain" description="Peptidase M20 dimerisation" evidence="9">
    <location>
        <begin position="249"/>
        <end position="328"/>
    </location>
</feature>
<reference evidence="12 13" key="1">
    <citation type="submission" date="2018-08" db="EMBL/GenBank/DDBJ databases">
        <title>A genome reference for cultivated species of the human gut microbiota.</title>
        <authorList>
            <person name="Zou Y."/>
            <person name="Xue W."/>
            <person name="Luo G."/>
        </authorList>
    </citation>
    <scope>NUCLEOTIDE SEQUENCE [LARGE SCALE GENOMIC DNA]</scope>
    <source>
        <strain evidence="11 13">AF16-31</strain>
        <strain evidence="10 12">TM07-19</strain>
    </source>
</reference>
<sequence length="458" mass="50703">MDFEKQIKADRESLIQDIIKLVSINSVEAAPEAGMPFGAGPAKALDCFLEIANSMGLTVENFDNYAGHADYGEQDEILGILGHVDVVPCSGNWICDPFKPEIIDGKLYGRGVLDDKGPLLACLHAVKILKAMGLPLQKRIRFIVGANEETDWKCMDYYFNQKKIPAPQMSFTPDAVFPLIYAEKGVFQYQLVTDITEELVLSGGNAFNAVADHASVLLPEEMEAVIRKNLLSWETQTNCHFRLDRMDSSLRLTAEGVAAHAAHPSTGINAISGLMKAVSELPLQNELSRIAAFYMKYIGFDLTGKGLGIDLSDEISGKLSFNVGKVEVQDYKVIFSIDNRVPVTYRCMQVQELIQKHLSGSGFRFENPNATESIHIPKDSFLVQALLESYRTVVGDSSAMPLVDGACSYARALDNCVAFGALLPDQPDLMHQTNEYLELDKLDIWMKIYLDAIYRLAK</sequence>
<dbReference type="GO" id="GO:0016805">
    <property type="term" value="F:dipeptidase activity"/>
    <property type="evidence" value="ECO:0007669"/>
    <property type="project" value="UniProtKB-KW"/>
</dbReference>
<protein>
    <submittedName>
        <fullName evidence="10">Dipeptidase PepV</fullName>
    </submittedName>
</protein>
<evidence type="ECO:0000256" key="5">
    <source>
        <dbReference type="ARBA" id="ARBA00022801"/>
    </source>
</evidence>
<dbReference type="InterPro" id="IPR011650">
    <property type="entry name" value="Peptidase_M20_dimer"/>
</dbReference>